<accession>A0A0A9EA39</accession>
<reference evidence="1" key="1">
    <citation type="submission" date="2014-09" db="EMBL/GenBank/DDBJ databases">
        <authorList>
            <person name="Magalhaes I.L.F."/>
            <person name="Oliveira U."/>
            <person name="Santos F.R."/>
            <person name="Vidigal T.H.D.A."/>
            <person name="Brescovit A.D."/>
            <person name="Santos A.J."/>
        </authorList>
    </citation>
    <scope>NUCLEOTIDE SEQUENCE</scope>
    <source>
        <tissue evidence="1">Shoot tissue taken approximately 20 cm above the soil surface</tissue>
    </source>
</reference>
<sequence>MDLIMTGISASERLRRENLVAATRNLIMEKMQLGGPSMRMVELLEELRKQSSMEIHLHELRSALGTLMTEGAVVIHGDSVKRV</sequence>
<proteinExistence type="predicted"/>
<dbReference type="Pfam" id="PF21128">
    <property type="entry name" value="WHD_MCM4"/>
    <property type="match status" value="1"/>
</dbReference>
<name>A0A0A9EA39_ARUDO</name>
<reference evidence="1" key="2">
    <citation type="journal article" date="2015" name="Data Brief">
        <title>Shoot transcriptome of the giant reed, Arundo donax.</title>
        <authorList>
            <person name="Barrero R.A."/>
            <person name="Guerrero F.D."/>
            <person name="Moolhuijzen P."/>
            <person name="Goolsby J.A."/>
            <person name="Tidwell J."/>
            <person name="Bellgard S.E."/>
            <person name="Bellgard M.I."/>
        </authorList>
    </citation>
    <scope>NUCLEOTIDE SEQUENCE</scope>
    <source>
        <tissue evidence="1">Shoot tissue taken approximately 20 cm above the soil surface</tissue>
    </source>
</reference>
<dbReference type="InterPro" id="IPR036388">
    <property type="entry name" value="WH-like_DNA-bd_sf"/>
</dbReference>
<protein>
    <submittedName>
        <fullName evidence="1">Uncharacterized protein</fullName>
    </submittedName>
</protein>
<organism evidence="1">
    <name type="scientific">Arundo donax</name>
    <name type="common">Giant reed</name>
    <name type="synonym">Donax arundinaceus</name>
    <dbReference type="NCBI Taxonomy" id="35708"/>
    <lineage>
        <taxon>Eukaryota</taxon>
        <taxon>Viridiplantae</taxon>
        <taxon>Streptophyta</taxon>
        <taxon>Embryophyta</taxon>
        <taxon>Tracheophyta</taxon>
        <taxon>Spermatophyta</taxon>
        <taxon>Magnoliopsida</taxon>
        <taxon>Liliopsida</taxon>
        <taxon>Poales</taxon>
        <taxon>Poaceae</taxon>
        <taxon>PACMAD clade</taxon>
        <taxon>Arundinoideae</taxon>
        <taxon>Arundineae</taxon>
        <taxon>Arundo</taxon>
    </lineage>
</organism>
<dbReference type="Gene3D" id="1.10.10.10">
    <property type="entry name" value="Winged helix-like DNA-binding domain superfamily/Winged helix DNA-binding domain"/>
    <property type="match status" value="1"/>
</dbReference>
<dbReference type="EMBL" id="GBRH01203120">
    <property type="protein sequence ID" value="JAD94775.1"/>
    <property type="molecule type" value="Transcribed_RNA"/>
</dbReference>
<dbReference type="AlphaFoldDB" id="A0A0A9EA39"/>
<evidence type="ECO:0000313" key="1">
    <source>
        <dbReference type="EMBL" id="JAD94775.1"/>
    </source>
</evidence>